<gene>
    <name evidence="12" type="primary">yajC</name>
    <name evidence="12" type="ORF">H9L22_04955</name>
</gene>
<dbReference type="KEGG" id="tdf:H9L22_04955"/>
<evidence type="ECO:0000256" key="8">
    <source>
        <dbReference type="ARBA" id="ARBA00023010"/>
    </source>
</evidence>
<keyword evidence="6" id="KW-0653">Protein transport</keyword>
<evidence type="ECO:0000256" key="9">
    <source>
        <dbReference type="ARBA" id="ARBA00023136"/>
    </source>
</evidence>
<evidence type="ECO:0000256" key="4">
    <source>
        <dbReference type="ARBA" id="ARBA00022475"/>
    </source>
</evidence>
<dbReference type="PRINTS" id="PR01853">
    <property type="entry name" value="YAJCTRNLCASE"/>
</dbReference>
<dbReference type="Proteomes" id="UP000516117">
    <property type="component" value="Chromosome"/>
</dbReference>
<accession>A0A7H0H860</accession>
<dbReference type="GO" id="GO:0005886">
    <property type="term" value="C:plasma membrane"/>
    <property type="evidence" value="ECO:0007669"/>
    <property type="project" value="UniProtKB-SubCell"/>
</dbReference>
<keyword evidence="13" id="KW-1185">Reference proteome</keyword>
<organism evidence="12 13">
    <name type="scientific">Tessaracoccus defluvii</name>
    <dbReference type="NCBI Taxonomy" id="1285901"/>
    <lineage>
        <taxon>Bacteria</taxon>
        <taxon>Bacillati</taxon>
        <taxon>Actinomycetota</taxon>
        <taxon>Actinomycetes</taxon>
        <taxon>Propionibacteriales</taxon>
        <taxon>Propionibacteriaceae</taxon>
        <taxon>Tessaracoccus</taxon>
    </lineage>
</organism>
<comment type="subcellular location">
    <subcellularLocation>
        <location evidence="1">Cell membrane</location>
        <topology evidence="1">Single-pass membrane protein</topology>
    </subcellularLocation>
</comment>
<evidence type="ECO:0000256" key="7">
    <source>
        <dbReference type="ARBA" id="ARBA00022989"/>
    </source>
</evidence>
<dbReference type="Pfam" id="PF02699">
    <property type="entry name" value="YajC"/>
    <property type="match status" value="1"/>
</dbReference>
<evidence type="ECO:0000256" key="10">
    <source>
        <dbReference type="SAM" id="MobiDB-lite"/>
    </source>
</evidence>
<evidence type="ECO:0000313" key="12">
    <source>
        <dbReference type="EMBL" id="QNP56726.1"/>
    </source>
</evidence>
<evidence type="ECO:0000256" key="11">
    <source>
        <dbReference type="SAM" id="Phobius"/>
    </source>
</evidence>
<evidence type="ECO:0000313" key="13">
    <source>
        <dbReference type="Proteomes" id="UP000516117"/>
    </source>
</evidence>
<reference evidence="12 13" key="1">
    <citation type="submission" date="2020-08" db="EMBL/GenBank/DDBJ databases">
        <title>Genome sequence of Tessaracoccus defluvii JCM 17540T.</title>
        <authorList>
            <person name="Hyun D.-W."/>
            <person name="Bae J.-W."/>
        </authorList>
    </citation>
    <scope>NUCLEOTIDE SEQUENCE [LARGE SCALE GENOMIC DNA]</scope>
    <source>
        <strain evidence="12 13">JCM 17540</strain>
    </source>
</reference>
<evidence type="ECO:0000256" key="6">
    <source>
        <dbReference type="ARBA" id="ARBA00022927"/>
    </source>
</evidence>
<name>A0A7H0H860_9ACTN</name>
<comment type="similarity">
    <text evidence="2">Belongs to the YajC family.</text>
</comment>
<keyword evidence="7 11" id="KW-1133">Transmembrane helix</keyword>
<feature type="region of interest" description="Disordered" evidence="10">
    <location>
        <begin position="124"/>
        <end position="168"/>
    </location>
</feature>
<evidence type="ECO:0000256" key="5">
    <source>
        <dbReference type="ARBA" id="ARBA00022692"/>
    </source>
</evidence>
<dbReference type="RefSeq" id="WP_187721826.1">
    <property type="nucleotide sequence ID" value="NZ_BAABBL010000002.1"/>
</dbReference>
<keyword evidence="5 11" id="KW-0812">Transmembrane</keyword>
<sequence length="168" mass="18336">MPFDLILMMVALFAIMYFLMIRPQQKKMKAAQEMQASLGVGSRVLLTSGIFATIVHSGTRQVIVELAPGVEITILRGNIAREVAADEEEFEFTDDVVTDEALVDGEAELNTDETFAPDEAFTEGYSVDPAQELAADGSADGDAEQQAAENAEEDPAGYQPWQRTEDTK</sequence>
<proteinExistence type="inferred from homology"/>
<dbReference type="SMART" id="SM01323">
    <property type="entry name" value="YajC"/>
    <property type="match status" value="1"/>
</dbReference>
<keyword evidence="4" id="KW-1003">Cell membrane</keyword>
<evidence type="ECO:0000256" key="3">
    <source>
        <dbReference type="ARBA" id="ARBA00022448"/>
    </source>
</evidence>
<dbReference type="PANTHER" id="PTHR33909:SF1">
    <property type="entry name" value="SEC TRANSLOCON ACCESSORY COMPLEX SUBUNIT YAJC"/>
    <property type="match status" value="1"/>
</dbReference>
<keyword evidence="9 11" id="KW-0472">Membrane</keyword>
<dbReference type="AlphaFoldDB" id="A0A7H0H860"/>
<dbReference type="EMBL" id="CP060789">
    <property type="protein sequence ID" value="QNP56726.1"/>
    <property type="molecule type" value="Genomic_DNA"/>
</dbReference>
<feature type="compositionally biased region" description="Low complexity" evidence="10">
    <location>
        <begin position="134"/>
        <end position="149"/>
    </location>
</feature>
<dbReference type="InterPro" id="IPR003849">
    <property type="entry name" value="Preprotein_translocase_YajC"/>
</dbReference>
<evidence type="ECO:0000256" key="2">
    <source>
        <dbReference type="ARBA" id="ARBA00006742"/>
    </source>
</evidence>
<protein>
    <submittedName>
        <fullName evidence="12">Preprotein translocase subunit YajC</fullName>
    </submittedName>
</protein>
<dbReference type="NCBIfam" id="TIGR00739">
    <property type="entry name" value="yajC"/>
    <property type="match status" value="1"/>
</dbReference>
<dbReference type="PANTHER" id="PTHR33909">
    <property type="entry name" value="SEC TRANSLOCON ACCESSORY COMPLEX SUBUNIT YAJC"/>
    <property type="match status" value="1"/>
</dbReference>
<evidence type="ECO:0000256" key="1">
    <source>
        <dbReference type="ARBA" id="ARBA00004162"/>
    </source>
</evidence>
<dbReference type="GO" id="GO:0015031">
    <property type="term" value="P:protein transport"/>
    <property type="evidence" value="ECO:0007669"/>
    <property type="project" value="UniProtKB-KW"/>
</dbReference>
<keyword evidence="8" id="KW-0811">Translocation</keyword>
<keyword evidence="3" id="KW-0813">Transport</keyword>
<feature type="transmembrane region" description="Helical" evidence="11">
    <location>
        <begin position="6"/>
        <end position="22"/>
    </location>
</feature>